<sequence length="166" mass="18610">MRPIQFAFELETSLSRQIETLHDTATTGTVPIPVLGLIKNSQTEFLKLLSALNTGESDSVRYPAVTETQLLGSDAVWQQTTQNTTAANACLQELTALLSIYITIDKCVQFYQQAAVNSAQPQARLFFSSLSHVKKILRRRLDGIIQIYYNYYWGELGFAPFILGKD</sequence>
<proteinExistence type="predicted"/>
<evidence type="ECO:0000313" key="1">
    <source>
        <dbReference type="EMBL" id="SCM80074.1"/>
    </source>
</evidence>
<dbReference type="AlphaFoldDB" id="A0A212LR62"/>
<organism evidence="1">
    <name type="scientific">uncultured Sporomusa sp</name>
    <dbReference type="NCBI Taxonomy" id="307249"/>
    <lineage>
        <taxon>Bacteria</taxon>
        <taxon>Bacillati</taxon>
        <taxon>Bacillota</taxon>
        <taxon>Negativicutes</taxon>
        <taxon>Selenomonadales</taxon>
        <taxon>Sporomusaceae</taxon>
        <taxon>Sporomusa</taxon>
        <taxon>environmental samples</taxon>
    </lineage>
</organism>
<name>A0A212LR62_9FIRM</name>
<dbReference type="EMBL" id="FMJE01000003">
    <property type="protein sequence ID" value="SCM80074.1"/>
    <property type="molecule type" value="Genomic_DNA"/>
</dbReference>
<accession>A0A212LR62</accession>
<gene>
    <name evidence="1" type="ORF">KL86SPO_30252</name>
</gene>
<protein>
    <submittedName>
        <fullName evidence="1">Uncharacterized protein</fullName>
    </submittedName>
</protein>
<dbReference type="RefSeq" id="WP_288183649.1">
    <property type="nucleotide sequence ID" value="NZ_LT608335.1"/>
</dbReference>
<reference evidence="1" key="1">
    <citation type="submission" date="2016-08" db="EMBL/GenBank/DDBJ databases">
        <authorList>
            <person name="Seilhamer J.J."/>
        </authorList>
    </citation>
    <scope>NUCLEOTIDE SEQUENCE</scope>
    <source>
        <strain evidence="1">86</strain>
    </source>
</reference>